<sequence length="195" mass="23191">MSVAFKTYDIDSQYKKILKIQKDLIQKNKYVRELEQQYHKPNKKYIKFPAFKKITKSNQTQKWPIESTMFTRLLKSRLDNAFIPKNPTPELKPSKSSSFRPRGNLRSISNSSKLENYTEDLQINLTNNKISSRQGSKIGKNFWAKAQKRFKNLSYDSPRNKYFRKPLENSFTENYENNLDEVFCDLQVTSISRYY</sequence>
<evidence type="ECO:0000313" key="3">
    <source>
        <dbReference type="Proteomes" id="UP000187209"/>
    </source>
</evidence>
<protein>
    <submittedName>
        <fullName evidence="2">Uncharacterized protein</fullName>
    </submittedName>
</protein>
<reference evidence="2 3" key="1">
    <citation type="submission" date="2016-11" db="EMBL/GenBank/DDBJ databases">
        <title>The macronuclear genome of Stentor coeruleus: a giant cell with tiny introns.</title>
        <authorList>
            <person name="Slabodnick M."/>
            <person name="Ruby J.G."/>
            <person name="Reiff S.B."/>
            <person name="Swart E.C."/>
            <person name="Gosai S."/>
            <person name="Prabakaran S."/>
            <person name="Witkowska E."/>
            <person name="Larue G.E."/>
            <person name="Fisher S."/>
            <person name="Freeman R.M."/>
            <person name="Gunawardena J."/>
            <person name="Chu W."/>
            <person name="Stover N.A."/>
            <person name="Gregory B.D."/>
            <person name="Nowacki M."/>
            <person name="Derisi J."/>
            <person name="Roy S.W."/>
            <person name="Marshall W.F."/>
            <person name="Sood P."/>
        </authorList>
    </citation>
    <scope>NUCLEOTIDE SEQUENCE [LARGE SCALE GENOMIC DNA]</scope>
    <source>
        <strain evidence="2">WM001</strain>
    </source>
</reference>
<dbReference type="Proteomes" id="UP000187209">
    <property type="component" value="Unassembled WGS sequence"/>
</dbReference>
<feature type="region of interest" description="Disordered" evidence="1">
    <location>
        <begin position="84"/>
        <end position="105"/>
    </location>
</feature>
<accession>A0A1R2BC35</accession>
<comment type="caution">
    <text evidence="2">The sequence shown here is derived from an EMBL/GenBank/DDBJ whole genome shotgun (WGS) entry which is preliminary data.</text>
</comment>
<proteinExistence type="predicted"/>
<evidence type="ECO:0000313" key="2">
    <source>
        <dbReference type="EMBL" id="OMJ74332.1"/>
    </source>
</evidence>
<dbReference type="EMBL" id="MPUH01000759">
    <property type="protein sequence ID" value="OMJ74332.1"/>
    <property type="molecule type" value="Genomic_DNA"/>
</dbReference>
<name>A0A1R2BC35_9CILI</name>
<gene>
    <name evidence="2" type="ORF">SteCoe_26782</name>
</gene>
<keyword evidence="3" id="KW-1185">Reference proteome</keyword>
<evidence type="ECO:0000256" key="1">
    <source>
        <dbReference type="SAM" id="MobiDB-lite"/>
    </source>
</evidence>
<organism evidence="2 3">
    <name type="scientific">Stentor coeruleus</name>
    <dbReference type="NCBI Taxonomy" id="5963"/>
    <lineage>
        <taxon>Eukaryota</taxon>
        <taxon>Sar</taxon>
        <taxon>Alveolata</taxon>
        <taxon>Ciliophora</taxon>
        <taxon>Postciliodesmatophora</taxon>
        <taxon>Heterotrichea</taxon>
        <taxon>Heterotrichida</taxon>
        <taxon>Stentoridae</taxon>
        <taxon>Stentor</taxon>
    </lineage>
</organism>
<dbReference type="AlphaFoldDB" id="A0A1R2BC35"/>